<dbReference type="InterPro" id="IPR038765">
    <property type="entry name" value="Papain-like_cys_pep_sf"/>
</dbReference>
<feature type="compositionally biased region" description="Polar residues" evidence="3">
    <location>
        <begin position="79"/>
        <end position="90"/>
    </location>
</feature>
<dbReference type="PROSITE" id="PS50235">
    <property type="entry name" value="USP_3"/>
    <property type="match status" value="1"/>
</dbReference>
<dbReference type="EMBL" id="GEEE01009603">
    <property type="protein sequence ID" value="JAP53622.1"/>
    <property type="molecule type" value="Transcribed_RNA"/>
</dbReference>
<dbReference type="InterPro" id="IPR018200">
    <property type="entry name" value="USP_CS"/>
</dbReference>
<feature type="domain" description="USP" evidence="4">
    <location>
        <begin position="279"/>
        <end position="621"/>
    </location>
</feature>
<dbReference type="SUPFAM" id="SSF54001">
    <property type="entry name" value="Cysteine proteinases"/>
    <property type="match status" value="1"/>
</dbReference>
<feature type="compositionally biased region" description="Low complexity" evidence="3">
    <location>
        <begin position="107"/>
        <end position="123"/>
    </location>
</feature>
<dbReference type="Pfam" id="PF00443">
    <property type="entry name" value="UCH"/>
    <property type="match status" value="1"/>
</dbReference>
<keyword evidence="2" id="KW-0788">Thiol protease</keyword>
<dbReference type="PANTHER" id="PTHR21646">
    <property type="entry name" value="UBIQUITIN CARBOXYL-TERMINAL HYDROLASE"/>
    <property type="match status" value="1"/>
</dbReference>
<feature type="region of interest" description="Disordered" evidence="3">
    <location>
        <begin position="79"/>
        <end position="144"/>
    </location>
</feature>
<dbReference type="CDD" id="cd02674">
    <property type="entry name" value="Peptidase_C19R"/>
    <property type="match status" value="1"/>
</dbReference>
<feature type="compositionally biased region" description="Polar residues" evidence="3">
    <location>
        <begin position="172"/>
        <end position="181"/>
    </location>
</feature>
<dbReference type="GO" id="GO:0004843">
    <property type="term" value="F:cysteine-type deubiquitinase activity"/>
    <property type="evidence" value="ECO:0007669"/>
    <property type="project" value="UniProtKB-UniRule"/>
</dbReference>
<keyword evidence="2" id="KW-0645">Protease</keyword>
<dbReference type="PANTHER" id="PTHR21646:SF23">
    <property type="entry name" value="UBIQUITIN CARBOXYL-TERMINAL HYDROLASE USP2"/>
    <property type="match status" value="1"/>
</dbReference>
<dbReference type="GO" id="GO:0016579">
    <property type="term" value="P:protein deubiquitination"/>
    <property type="evidence" value="ECO:0007669"/>
    <property type="project" value="InterPro"/>
</dbReference>
<dbReference type="GO" id="GO:0006508">
    <property type="term" value="P:proteolysis"/>
    <property type="evidence" value="ECO:0007669"/>
    <property type="project" value="UniProtKB-KW"/>
</dbReference>
<dbReference type="AlphaFoldDB" id="A0A0X3PYF3"/>
<dbReference type="PROSITE" id="PS00972">
    <property type="entry name" value="USP_1"/>
    <property type="match status" value="1"/>
</dbReference>
<evidence type="ECO:0000256" key="3">
    <source>
        <dbReference type="SAM" id="MobiDB-lite"/>
    </source>
</evidence>
<keyword evidence="2" id="KW-0833">Ubl conjugation pathway</keyword>
<dbReference type="InterPro" id="IPR028889">
    <property type="entry name" value="USP"/>
</dbReference>
<comment type="similarity">
    <text evidence="2">Belongs to the peptidase C19 family.</text>
</comment>
<name>A0A0X3PYF3_SCHSO</name>
<feature type="compositionally biased region" description="Polar residues" evidence="3">
    <location>
        <begin position="127"/>
        <end position="136"/>
    </location>
</feature>
<dbReference type="InterPro" id="IPR050185">
    <property type="entry name" value="Ub_carboxyl-term_hydrolase"/>
</dbReference>
<feature type="region of interest" description="Disordered" evidence="3">
    <location>
        <begin position="161"/>
        <end position="181"/>
    </location>
</feature>
<dbReference type="EC" id="3.4.19.12" evidence="2"/>
<organism evidence="5">
    <name type="scientific">Schistocephalus solidus</name>
    <name type="common">Tapeworm</name>
    <dbReference type="NCBI Taxonomy" id="70667"/>
    <lineage>
        <taxon>Eukaryota</taxon>
        <taxon>Metazoa</taxon>
        <taxon>Spiralia</taxon>
        <taxon>Lophotrochozoa</taxon>
        <taxon>Platyhelminthes</taxon>
        <taxon>Cestoda</taxon>
        <taxon>Eucestoda</taxon>
        <taxon>Diphyllobothriidea</taxon>
        <taxon>Diphyllobothriidae</taxon>
        <taxon>Schistocephalus</taxon>
    </lineage>
</organism>
<evidence type="ECO:0000313" key="5">
    <source>
        <dbReference type="EMBL" id="JAP53622.1"/>
    </source>
</evidence>
<keyword evidence="2" id="KW-0378">Hydrolase</keyword>
<dbReference type="FunFam" id="3.90.70.10:FF:000083">
    <property type="entry name" value="Uncharacterized protein, isoform B"/>
    <property type="match status" value="1"/>
</dbReference>
<protein>
    <recommendedName>
        <fullName evidence="2">Ubiquitin carboxyl-terminal hydrolase</fullName>
        <ecNumber evidence="2">3.4.19.12</ecNumber>
    </recommendedName>
</protein>
<gene>
    <name evidence="5" type="ORF">TR125961</name>
</gene>
<dbReference type="PROSITE" id="PS00973">
    <property type="entry name" value="USP_2"/>
    <property type="match status" value="1"/>
</dbReference>
<proteinExistence type="inferred from homology"/>
<comment type="catalytic activity">
    <reaction evidence="1 2">
        <text>Thiol-dependent hydrolysis of ester, thioester, amide, peptide and isopeptide bonds formed by the C-terminal Gly of ubiquitin (a 76-residue protein attached to proteins as an intracellular targeting signal).</text>
        <dbReference type="EC" id="3.4.19.12"/>
    </reaction>
</comment>
<dbReference type="Gene3D" id="3.90.70.10">
    <property type="entry name" value="Cysteine proteinases"/>
    <property type="match status" value="1"/>
</dbReference>
<evidence type="ECO:0000259" key="4">
    <source>
        <dbReference type="PROSITE" id="PS50235"/>
    </source>
</evidence>
<reference evidence="5" key="1">
    <citation type="submission" date="2016-01" db="EMBL/GenBank/DDBJ databases">
        <title>Reference transcriptome for the parasite Schistocephalus solidus: insights into the molecular evolution of parasitism.</title>
        <authorList>
            <person name="Hebert F.O."/>
            <person name="Grambauer S."/>
            <person name="Barber I."/>
            <person name="Landry C.R."/>
            <person name="Aubin-Horth N."/>
        </authorList>
    </citation>
    <scope>NUCLEOTIDE SEQUENCE</scope>
</reference>
<sequence>MQRDLSCETRGDCAALRCQKLPRTLPRFTGSAGRLSQHSPTCYANDLNFDGSLRTSPFAAAVASRPVLYDFQKYSSGISRSTPHSGTTITYPMPKKTEPQTRPPYQSSTRSSKPLSTSSYSLRMGNESGNHLSRTKSIPHLGCPPRNNVYDHSYHREMELKSTFPPSRKQETSQFSYYPSSPARSRDVVAKMSNLTLRDNSCSRVQAFQNGYVSNIRSPSCSASESRYRCPSTSDDYMDGRRTVYHPPLNVNNASTAYYEPESSVSGSRRSSNTQGGLVGLSNLGNTCFMNSVLQCLSNTQALAEACLDRSYINDLNESSSMRGKLFEVYADLMRQIWEPTNGPQTYISPQRFKAQIQKFAPRFMGYAQQDAQEFLRYLLQGLHEDVNRVQKRPPSENPDYDKEDKMPDAQKAELYWRRYKAIDNSIIADLFMGQLMSTLECTSCGYKSTTFDPFWDLSLPIPKMAPVTIIDCFELFTSKEVLDGAEQPGRAPDTVCSGCKSRQRCRKSFSIQRFPQILVIHFKRFSGERSRSKLTTLIDFPSKNLNLMNFVSECSPQKSASYDLYAISNHSGSVYGGHYTAYCRHPYLNTWFEFNDTRVSQIRQSDIVSSEAYVLFYQLKNSSR</sequence>
<accession>A0A0X3PYF3</accession>
<evidence type="ECO:0000256" key="2">
    <source>
        <dbReference type="RuleBase" id="RU366025"/>
    </source>
</evidence>
<evidence type="ECO:0000256" key="1">
    <source>
        <dbReference type="ARBA" id="ARBA00000707"/>
    </source>
</evidence>
<dbReference type="InterPro" id="IPR001394">
    <property type="entry name" value="Peptidase_C19_UCH"/>
</dbReference>